<evidence type="ECO:0000313" key="3">
    <source>
        <dbReference type="Proteomes" id="UP000663292"/>
    </source>
</evidence>
<gene>
    <name evidence="2" type="ORF">HSEST_2484</name>
</gene>
<evidence type="ECO:0000256" key="1">
    <source>
        <dbReference type="SAM" id="MobiDB-lite"/>
    </source>
</evidence>
<sequence>MPISTDRFDEIDDDSGPSPETNAHEILSFLQSHADQAFTRGEIAQATDVTDGSVGPTLVRLREAGRVDHKGNYWRVSDHVRSVDAAAGHAADVAASHEDEPMAYDDWQDYAVDPREDRA</sequence>
<dbReference type="Proteomes" id="UP000663292">
    <property type="component" value="Chromosome"/>
</dbReference>
<accession>A0A897NU87</accession>
<name>A0A897NU87_9EURY</name>
<dbReference type="SUPFAM" id="SSF46785">
    <property type="entry name" value="Winged helix' DNA-binding domain"/>
    <property type="match status" value="1"/>
</dbReference>
<dbReference type="EMBL" id="CP064791">
    <property type="protein sequence ID" value="QSG15994.1"/>
    <property type="molecule type" value="Genomic_DNA"/>
</dbReference>
<dbReference type="Gene3D" id="1.10.10.10">
    <property type="entry name" value="Winged helix-like DNA-binding domain superfamily/Winged helix DNA-binding domain"/>
    <property type="match status" value="1"/>
</dbReference>
<dbReference type="AlphaFoldDB" id="A0A897NU87"/>
<dbReference type="GeneID" id="68859117"/>
<protein>
    <submittedName>
        <fullName evidence="2">Transcriptional regulator, TrmB family</fullName>
    </submittedName>
</protein>
<organism evidence="2 3">
    <name type="scientific">Halapricum desulfuricans</name>
    <dbReference type="NCBI Taxonomy" id="2841257"/>
    <lineage>
        <taxon>Archaea</taxon>
        <taxon>Methanobacteriati</taxon>
        <taxon>Methanobacteriota</taxon>
        <taxon>Stenosarchaea group</taxon>
        <taxon>Halobacteria</taxon>
        <taxon>Halobacteriales</taxon>
        <taxon>Haloarculaceae</taxon>
        <taxon>Halapricum</taxon>
    </lineage>
</organism>
<dbReference type="InterPro" id="IPR036390">
    <property type="entry name" value="WH_DNA-bd_sf"/>
</dbReference>
<keyword evidence="3" id="KW-1185">Reference proteome</keyword>
<evidence type="ECO:0000313" key="2">
    <source>
        <dbReference type="EMBL" id="QSG15994.1"/>
    </source>
</evidence>
<proteinExistence type="predicted"/>
<reference evidence="2 3" key="1">
    <citation type="submission" date="2020-11" db="EMBL/GenBank/DDBJ databases">
        <title>Carbohydrate-dependent, anaerobic sulfur respiration: A novel catabolism in halophilic archaea.</title>
        <authorList>
            <person name="Sorokin D.Y."/>
            <person name="Messina E."/>
            <person name="Smedile F."/>
            <person name="La Cono V."/>
            <person name="Hallsworth J.E."/>
            <person name="Yakimov M.M."/>
        </authorList>
    </citation>
    <scope>NUCLEOTIDE SEQUENCE [LARGE SCALE GENOMIC DNA]</scope>
    <source>
        <strain evidence="2 3">HSR-Est</strain>
    </source>
</reference>
<dbReference type="RefSeq" id="WP_229121252.1">
    <property type="nucleotide sequence ID" value="NZ_CP064791.1"/>
</dbReference>
<feature type="region of interest" description="Disordered" evidence="1">
    <location>
        <begin position="1"/>
        <end position="24"/>
    </location>
</feature>
<dbReference type="InterPro" id="IPR036388">
    <property type="entry name" value="WH-like_DNA-bd_sf"/>
</dbReference>